<feature type="transmembrane region" description="Helical" evidence="1">
    <location>
        <begin position="42"/>
        <end position="66"/>
    </location>
</feature>
<evidence type="ECO:0000313" key="2">
    <source>
        <dbReference type="EMBL" id="CAG6576207.1"/>
    </source>
</evidence>
<keyword evidence="1" id="KW-0812">Transmembrane</keyword>
<keyword evidence="1" id="KW-0472">Membrane</keyword>
<proteinExistence type="predicted"/>
<organism evidence="2">
    <name type="scientific">Culex pipiens</name>
    <name type="common">House mosquito</name>
    <dbReference type="NCBI Taxonomy" id="7175"/>
    <lineage>
        <taxon>Eukaryota</taxon>
        <taxon>Metazoa</taxon>
        <taxon>Ecdysozoa</taxon>
        <taxon>Arthropoda</taxon>
        <taxon>Hexapoda</taxon>
        <taxon>Insecta</taxon>
        <taxon>Pterygota</taxon>
        <taxon>Neoptera</taxon>
        <taxon>Endopterygota</taxon>
        <taxon>Diptera</taxon>
        <taxon>Nematocera</taxon>
        <taxon>Culicoidea</taxon>
        <taxon>Culicidae</taxon>
        <taxon>Culicinae</taxon>
        <taxon>Culicini</taxon>
        <taxon>Culex</taxon>
        <taxon>Culex</taxon>
    </lineage>
</organism>
<dbReference type="EMBL" id="HBUE01295503">
    <property type="protein sequence ID" value="CAG6576207.1"/>
    <property type="molecule type" value="Transcribed_RNA"/>
</dbReference>
<dbReference type="EMBL" id="HBUE01189655">
    <property type="protein sequence ID" value="CAG6524524.1"/>
    <property type="molecule type" value="Transcribed_RNA"/>
</dbReference>
<name>A0A8D8JVH5_CULPI</name>
<accession>A0A8D8JVH5</accession>
<sequence>MVCRRRSVRRLFRHARFFLLVLRCYCAVNFHLFLEQFVLVRFVQPVLVVCLRRRKIVFLLVLFFLGRSSRCRRLFRFPLFDGLQPLDQIVVFHVDVVCGRRAAVAGFLGGGGAGGRGRG</sequence>
<dbReference type="AlphaFoldDB" id="A0A8D8JVH5"/>
<reference evidence="2" key="1">
    <citation type="submission" date="2021-05" db="EMBL/GenBank/DDBJ databases">
        <authorList>
            <person name="Alioto T."/>
            <person name="Alioto T."/>
            <person name="Gomez Garrido J."/>
        </authorList>
    </citation>
    <scope>NUCLEOTIDE SEQUENCE</scope>
</reference>
<evidence type="ECO:0000256" key="1">
    <source>
        <dbReference type="SAM" id="Phobius"/>
    </source>
</evidence>
<protein>
    <submittedName>
        <fullName evidence="2">(northern house mosquito) hypothetical protein</fullName>
    </submittedName>
</protein>
<keyword evidence="1" id="KW-1133">Transmembrane helix</keyword>